<dbReference type="EMBL" id="JACHXK010000029">
    <property type="protein sequence ID" value="MBB3114252.1"/>
    <property type="molecule type" value="Genomic_DNA"/>
</dbReference>
<gene>
    <name evidence="1" type="ORF">FHS18_006372</name>
</gene>
<protein>
    <submittedName>
        <fullName evidence="1">Uncharacterized protein</fullName>
    </submittedName>
</protein>
<dbReference type="Proteomes" id="UP000570361">
    <property type="component" value="Unassembled WGS sequence"/>
</dbReference>
<evidence type="ECO:0000313" key="2">
    <source>
        <dbReference type="Proteomes" id="UP000570361"/>
    </source>
</evidence>
<organism evidence="1 2">
    <name type="scientific">Paenibacillus phyllosphaerae</name>
    <dbReference type="NCBI Taxonomy" id="274593"/>
    <lineage>
        <taxon>Bacteria</taxon>
        <taxon>Bacillati</taxon>
        <taxon>Bacillota</taxon>
        <taxon>Bacilli</taxon>
        <taxon>Bacillales</taxon>
        <taxon>Paenibacillaceae</taxon>
        <taxon>Paenibacillus</taxon>
    </lineage>
</organism>
<keyword evidence="2" id="KW-1185">Reference proteome</keyword>
<sequence>MKERSLLAYFNTEDQAQHALKEMKGLRIIASRIDRFDGFAGNGSDRIRNPITGDIPGLGYLTLNGDFDDRDAAILAATHVSASGLSSGGRDNQVTGRDILLTVVIEESDLEMAAHIAQENGALL</sequence>
<reference evidence="1 2" key="1">
    <citation type="submission" date="2020-08" db="EMBL/GenBank/DDBJ databases">
        <title>Genomic Encyclopedia of Type Strains, Phase III (KMG-III): the genomes of soil and plant-associated and newly described type strains.</title>
        <authorList>
            <person name="Whitman W."/>
        </authorList>
    </citation>
    <scope>NUCLEOTIDE SEQUENCE [LARGE SCALE GENOMIC DNA]</scope>
    <source>
        <strain evidence="1 2">CECT 5862</strain>
    </source>
</reference>
<accession>A0A7W5FRF3</accession>
<name>A0A7W5FRF3_9BACL</name>
<comment type="caution">
    <text evidence="1">The sequence shown here is derived from an EMBL/GenBank/DDBJ whole genome shotgun (WGS) entry which is preliminary data.</text>
</comment>
<proteinExistence type="predicted"/>
<dbReference type="RefSeq" id="WP_183604301.1">
    <property type="nucleotide sequence ID" value="NZ_JACHXK010000029.1"/>
</dbReference>
<dbReference type="AlphaFoldDB" id="A0A7W5FRF3"/>
<evidence type="ECO:0000313" key="1">
    <source>
        <dbReference type="EMBL" id="MBB3114252.1"/>
    </source>
</evidence>